<dbReference type="InterPro" id="IPR056924">
    <property type="entry name" value="SH3_Tf2-1"/>
</dbReference>
<dbReference type="Pfam" id="PF24626">
    <property type="entry name" value="SH3_Tf2-1"/>
    <property type="match status" value="1"/>
</dbReference>
<dbReference type="Proteomes" id="UP001178461">
    <property type="component" value="Chromosome W"/>
</dbReference>
<evidence type="ECO:0000313" key="3">
    <source>
        <dbReference type="EMBL" id="CAI5799382.1"/>
    </source>
</evidence>
<feature type="domain" description="Chromo" evidence="2">
    <location>
        <begin position="100"/>
        <end position="156"/>
    </location>
</feature>
<sequence length="156" mass="17805">MKIFLFPSVIRRKLTDGVIRGPRSSTTTLDIPSAKLDYRYQGPFTILQQINPVAYKLELPPSLKIHPVFHVSQLKPCHANYFPGRIAPPPPVQVDGHEEFPVAQILDLKQLRGKLHYLIDWVGYGPEERSWEPADLLHAPAKVRAFHWQFPDKPGP</sequence>
<dbReference type="InterPro" id="IPR000953">
    <property type="entry name" value="Chromo/chromo_shadow_dom"/>
</dbReference>
<dbReference type="GO" id="GO:0005634">
    <property type="term" value="C:nucleus"/>
    <property type="evidence" value="ECO:0007669"/>
    <property type="project" value="UniProtKB-SubCell"/>
</dbReference>
<evidence type="ECO:0000313" key="4">
    <source>
        <dbReference type="Proteomes" id="UP001178461"/>
    </source>
</evidence>
<dbReference type="PANTHER" id="PTHR46148">
    <property type="entry name" value="CHROMO DOMAIN-CONTAINING PROTEIN"/>
    <property type="match status" value="1"/>
</dbReference>
<comment type="subcellular location">
    <subcellularLocation>
        <location evidence="1">Nucleus</location>
    </subcellularLocation>
</comment>
<dbReference type="SUPFAM" id="SSF54160">
    <property type="entry name" value="Chromo domain-like"/>
    <property type="match status" value="1"/>
</dbReference>
<reference evidence="3" key="1">
    <citation type="submission" date="2022-12" db="EMBL/GenBank/DDBJ databases">
        <authorList>
            <person name="Alioto T."/>
            <person name="Alioto T."/>
            <person name="Gomez Garrido J."/>
        </authorList>
    </citation>
    <scope>NUCLEOTIDE SEQUENCE</scope>
</reference>
<keyword evidence="4" id="KW-1185">Reference proteome</keyword>
<dbReference type="InterPro" id="IPR016197">
    <property type="entry name" value="Chromo-like_dom_sf"/>
</dbReference>
<proteinExistence type="predicted"/>
<dbReference type="PROSITE" id="PS50013">
    <property type="entry name" value="CHROMO_2"/>
    <property type="match status" value="1"/>
</dbReference>
<dbReference type="InterPro" id="IPR023780">
    <property type="entry name" value="Chromo_domain"/>
</dbReference>
<dbReference type="AlphaFoldDB" id="A0AA35LND9"/>
<evidence type="ECO:0000259" key="2">
    <source>
        <dbReference type="PROSITE" id="PS50013"/>
    </source>
</evidence>
<accession>A0AA35LND9</accession>
<dbReference type="SMART" id="SM00298">
    <property type="entry name" value="CHROMO"/>
    <property type="match status" value="1"/>
</dbReference>
<name>A0AA35LND9_9SAUR</name>
<dbReference type="Gene3D" id="2.40.50.40">
    <property type="match status" value="1"/>
</dbReference>
<evidence type="ECO:0000256" key="1">
    <source>
        <dbReference type="ARBA" id="ARBA00004123"/>
    </source>
</evidence>
<dbReference type="Pfam" id="PF00385">
    <property type="entry name" value="Chromo"/>
    <property type="match status" value="1"/>
</dbReference>
<protein>
    <recommendedName>
        <fullName evidence="2">Chromo domain-containing protein</fullName>
    </recommendedName>
</protein>
<dbReference type="PANTHER" id="PTHR46148:SF57">
    <property type="entry name" value="OS12G0499874 PROTEIN"/>
    <property type="match status" value="1"/>
</dbReference>
<organism evidence="3 4">
    <name type="scientific">Podarcis lilfordi</name>
    <name type="common">Lilford's wall lizard</name>
    <dbReference type="NCBI Taxonomy" id="74358"/>
    <lineage>
        <taxon>Eukaryota</taxon>
        <taxon>Metazoa</taxon>
        <taxon>Chordata</taxon>
        <taxon>Craniata</taxon>
        <taxon>Vertebrata</taxon>
        <taxon>Euteleostomi</taxon>
        <taxon>Lepidosauria</taxon>
        <taxon>Squamata</taxon>
        <taxon>Bifurcata</taxon>
        <taxon>Unidentata</taxon>
        <taxon>Episquamata</taxon>
        <taxon>Laterata</taxon>
        <taxon>Lacertibaenia</taxon>
        <taxon>Lacertidae</taxon>
        <taxon>Podarcis</taxon>
    </lineage>
</organism>
<gene>
    <name evidence="3" type="ORF">PODLI_1B021837</name>
</gene>
<dbReference type="EMBL" id="OX395145">
    <property type="protein sequence ID" value="CAI5799382.1"/>
    <property type="molecule type" value="Genomic_DNA"/>
</dbReference>